<evidence type="ECO:0000313" key="2">
    <source>
        <dbReference type="Proteomes" id="UP001377168"/>
    </source>
</evidence>
<reference evidence="1" key="1">
    <citation type="submission" date="2024-03" db="EMBL/GenBank/DDBJ databases">
        <title>Novel Streptomyces species of biotechnological and ecological value are a feature of Machair soil.</title>
        <authorList>
            <person name="Prole J.R."/>
            <person name="Goodfellow M."/>
            <person name="Allenby N."/>
            <person name="Ward A.C."/>
        </authorList>
    </citation>
    <scope>NUCLEOTIDE SEQUENCE</scope>
    <source>
        <strain evidence="1">MS2.AVA.5</strain>
    </source>
</reference>
<sequence>MGTQQVSAPSRASSRVPGRVTAFGVIHVNAVHTSRFTIVGNHLAQHRELSLTAIGLAVHIQSLPDGAKVGIKVLADRFPESEARIAAALRELEEHSYLERTLVRLPGGKLVTRTISYNQPGGSQAPTAAPRPPAEPTRTASVPATPPAPAAELETAELPAPEAAPPAATVAEPAPAPAPVPPPPALPPPPLPEPQSPDLERHRVATDLLAGLRRDHPRLLLGERDVRRLAPAVVAWLEREATPDAVRHALTTGLPHPLKQPAALLAHRLASLLPPPLPDLPVPDVIHPIQDCTGTCKRVFRAPEPGLCRDCRREARARDDTEAPPAADAQAQAA</sequence>
<dbReference type="EMBL" id="JBBKAJ010000022">
    <property type="protein sequence ID" value="MEJ8635400.1"/>
    <property type="molecule type" value="Genomic_DNA"/>
</dbReference>
<dbReference type="Proteomes" id="UP001377168">
    <property type="component" value="Unassembled WGS sequence"/>
</dbReference>
<organism evidence="1 2">
    <name type="scientific">Streptomyces achmelvichensis</name>
    <dbReference type="NCBI Taxonomy" id="3134111"/>
    <lineage>
        <taxon>Bacteria</taxon>
        <taxon>Bacillati</taxon>
        <taxon>Actinomycetota</taxon>
        <taxon>Actinomycetes</taxon>
        <taxon>Kitasatosporales</taxon>
        <taxon>Streptomycetaceae</taxon>
        <taxon>Streptomyces</taxon>
    </lineage>
</organism>
<protein>
    <submittedName>
        <fullName evidence="1">Helix-turn-helix domain-containing protein</fullName>
    </submittedName>
</protein>
<gene>
    <name evidence="1" type="ORF">WKI67_18645</name>
</gene>
<proteinExistence type="predicted"/>
<accession>A0ACC6PVS3</accession>
<evidence type="ECO:0000313" key="1">
    <source>
        <dbReference type="EMBL" id="MEJ8635400.1"/>
    </source>
</evidence>
<keyword evidence="2" id="KW-1185">Reference proteome</keyword>
<name>A0ACC6PVS3_9ACTN</name>
<comment type="caution">
    <text evidence="1">The sequence shown here is derived from an EMBL/GenBank/DDBJ whole genome shotgun (WGS) entry which is preliminary data.</text>
</comment>